<dbReference type="Pfam" id="PF00800">
    <property type="entry name" value="PDT"/>
    <property type="match status" value="1"/>
</dbReference>
<evidence type="ECO:0000313" key="11">
    <source>
        <dbReference type="EMBL" id="QDV46598.1"/>
    </source>
</evidence>
<dbReference type="EC" id="4.2.1.51" evidence="2"/>
<keyword evidence="5" id="KW-0584">Phenylalanine biosynthesis</keyword>
<dbReference type="OrthoDB" id="9802281at2"/>
<evidence type="ECO:0000256" key="4">
    <source>
        <dbReference type="ARBA" id="ARBA00023141"/>
    </source>
</evidence>
<evidence type="ECO:0000256" key="2">
    <source>
        <dbReference type="ARBA" id="ARBA00013147"/>
    </source>
</evidence>
<organism evidence="11 12">
    <name type="scientific">Stieleria neptunia</name>
    <dbReference type="NCBI Taxonomy" id="2527979"/>
    <lineage>
        <taxon>Bacteria</taxon>
        <taxon>Pseudomonadati</taxon>
        <taxon>Planctomycetota</taxon>
        <taxon>Planctomycetia</taxon>
        <taxon>Pirellulales</taxon>
        <taxon>Pirellulaceae</taxon>
        <taxon>Stieleria</taxon>
    </lineage>
</organism>
<keyword evidence="3" id="KW-0028">Amino-acid biosynthesis</keyword>
<keyword evidence="6" id="KW-0456">Lyase</keyword>
<dbReference type="InterPro" id="IPR002912">
    <property type="entry name" value="ACT_dom"/>
</dbReference>
<dbReference type="UniPathway" id="UPA00121">
    <property type="reaction ID" value="UER00345"/>
</dbReference>
<dbReference type="GO" id="GO:0005737">
    <property type="term" value="C:cytoplasm"/>
    <property type="evidence" value="ECO:0007669"/>
    <property type="project" value="TreeGrafter"/>
</dbReference>
<dbReference type="PROSITE" id="PS51171">
    <property type="entry name" value="PREPHENATE_DEHYDR_3"/>
    <property type="match status" value="1"/>
</dbReference>
<dbReference type="Gene3D" id="3.30.70.260">
    <property type="match status" value="1"/>
</dbReference>
<feature type="site" description="Essential for prephenate dehydratase activity" evidence="8">
    <location>
        <position position="255"/>
    </location>
</feature>
<reference evidence="11 12" key="1">
    <citation type="submission" date="2019-03" db="EMBL/GenBank/DDBJ databases">
        <title>Deep-cultivation of Planctomycetes and their phenomic and genomic characterization uncovers novel biology.</title>
        <authorList>
            <person name="Wiegand S."/>
            <person name="Jogler M."/>
            <person name="Boedeker C."/>
            <person name="Pinto D."/>
            <person name="Vollmers J."/>
            <person name="Rivas-Marin E."/>
            <person name="Kohn T."/>
            <person name="Peeters S.H."/>
            <person name="Heuer A."/>
            <person name="Rast P."/>
            <person name="Oberbeckmann S."/>
            <person name="Bunk B."/>
            <person name="Jeske O."/>
            <person name="Meyerdierks A."/>
            <person name="Storesund J.E."/>
            <person name="Kallscheuer N."/>
            <person name="Luecker S."/>
            <person name="Lage O.M."/>
            <person name="Pohl T."/>
            <person name="Merkel B.J."/>
            <person name="Hornburger P."/>
            <person name="Mueller R.-W."/>
            <person name="Bruemmer F."/>
            <person name="Labrenz M."/>
            <person name="Spormann A.M."/>
            <person name="Op den Camp H."/>
            <person name="Overmann J."/>
            <person name="Amann R."/>
            <person name="Jetten M.S.M."/>
            <person name="Mascher T."/>
            <person name="Medema M.H."/>
            <person name="Devos D.P."/>
            <person name="Kaster A.-K."/>
            <person name="Ovreas L."/>
            <person name="Rohde M."/>
            <person name="Galperin M.Y."/>
            <person name="Jogler C."/>
        </authorList>
    </citation>
    <scope>NUCLEOTIDE SEQUENCE [LARGE SCALE GENOMIC DNA]</scope>
    <source>
        <strain evidence="11 12">Enr13</strain>
    </source>
</reference>
<comment type="pathway">
    <text evidence="1">Amino-acid biosynthesis; L-phenylalanine biosynthesis; phenylpyruvate from prephenate: step 1/1.</text>
</comment>
<dbReference type="PROSITE" id="PS51671">
    <property type="entry name" value="ACT"/>
    <property type="match status" value="1"/>
</dbReference>
<dbReference type="NCBIfam" id="NF008865">
    <property type="entry name" value="PRK11898.1"/>
    <property type="match status" value="1"/>
</dbReference>
<dbReference type="InterPro" id="IPR008242">
    <property type="entry name" value="Chor_mutase/pphenate_deHydtase"/>
</dbReference>
<dbReference type="KEGG" id="snep:Enr13x_65070"/>
<protein>
    <recommendedName>
        <fullName evidence="2">prephenate dehydratase</fullName>
        <ecNumber evidence="2">4.2.1.51</ecNumber>
    </recommendedName>
</protein>
<evidence type="ECO:0000256" key="1">
    <source>
        <dbReference type="ARBA" id="ARBA00004741"/>
    </source>
</evidence>
<dbReference type="RefSeq" id="WP_145390804.1">
    <property type="nucleotide sequence ID" value="NZ_CP037423.1"/>
</dbReference>
<name>A0A518I0H6_9BACT</name>
<dbReference type="PANTHER" id="PTHR21022">
    <property type="entry name" value="PREPHENATE DEHYDRATASE P PROTEIN"/>
    <property type="match status" value="1"/>
</dbReference>
<dbReference type="Gene3D" id="3.40.190.10">
    <property type="entry name" value="Periplasmic binding protein-like II"/>
    <property type="match status" value="2"/>
</dbReference>
<dbReference type="PIRSF" id="PIRSF001500">
    <property type="entry name" value="Chor_mut_pdt_Ppr"/>
    <property type="match status" value="1"/>
</dbReference>
<proteinExistence type="predicted"/>
<dbReference type="GO" id="GO:0004664">
    <property type="term" value="F:prephenate dehydratase activity"/>
    <property type="evidence" value="ECO:0007669"/>
    <property type="project" value="UniProtKB-EC"/>
</dbReference>
<dbReference type="PANTHER" id="PTHR21022:SF19">
    <property type="entry name" value="PREPHENATE DEHYDRATASE-RELATED"/>
    <property type="match status" value="1"/>
</dbReference>
<dbReference type="CDD" id="cd13630">
    <property type="entry name" value="PBP2_PDT_1"/>
    <property type="match status" value="1"/>
</dbReference>
<dbReference type="CDD" id="cd04905">
    <property type="entry name" value="ACT_CM-PDT"/>
    <property type="match status" value="1"/>
</dbReference>
<evidence type="ECO:0000256" key="8">
    <source>
        <dbReference type="PIRSR" id="PIRSR001500-2"/>
    </source>
</evidence>
<comment type="catalytic activity">
    <reaction evidence="7">
        <text>prephenate + H(+) = 3-phenylpyruvate + CO2 + H2O</text>
        <dbReference type="Rhea" id="RHEA:21648"/>
        <dbReference type="ChEBI" id="CHEBI:15377"/>
        <dbReference type="ChEBI" id="CHEBI:15378"/>
        <dbReference type="ChEBI" id="CHEBI:16526"/>
        <dbReference type="ChEBI" id="CHEBI:18005"/>
        <dbReference type="ChEBI" id="CHEBI:29934"/>
        <dbReference type="EC" id="4.2.1.51"/>
    </reaction>
</comment>
<dbReference type="InterPro" id="IPR001086">
    <property type="entry name" value="Preph_deHydtase"/>
</dbReference>
<gene>
    <name evidence="11" type="primary">pheA</name>
    <name evidence="11" type="ORF">Enr13x_65070</name>
</gene>
<feature type="domain" description="Prephenate dehydratase" evidence="9">
    <location>
        <begin position="88"/>
        <end position="262"/>
    </location>
</feature>
<evidence type="ECO:0000313" key="12">
    <source>
        <dbReference type="Proteomes" id="UP000319004"/>
    </source>
</evidence>
<dbReference type="EMBL" id="CP037423">
    <property type="protein sequence ID" value="QDV46598.1"/>
    <property type="molecule type" value="Genomic_DNA"/>
</dbReference>
<dbReference type="Proteomes" id="UP000319004">
    <property type="component" value="Chromosome"/>
</dbReference>
<keyword evidence="4" id="KW-0057">Aromatic amino acid biosynthesis</keyword>
<dbReference type="GO" id="GO:0009094">
    <property type="term" value="P:L-phenylalanine biosynthetic process"/>
    <property type="evidence" value="ECO:0007669"/>
    <property type="project" value="UniProtKB-UniPathway"/>
</dbReference>
<evidence type="ECO:0000256" key="3">
    <source>
        <dbReference type="ARBA" id="ARBA00022605"/>
    </source>
</evidence>
<dbReference type="SUPFAM" id="SSF53850">
    <property type="entry name" value="Periplasmic binding protein-like II"/>
    <property type="match status" value="1"/>
</dbReference>
<evidence type="ECO:0000259" key="10">
    <source>
        <dbReference type="PROSITE" id="PS51671"/>
    </source>
</evidence>
<dbReference type="AlphaFoldDB" id="A0A518I0H6"/>
<evidence type="ECO:0000256" key="7">
    <source>
        <dbReference type="ARBA" id="ARBA00047848"/>
    </source>
</evidence>
<accession>A0A518I0H6</accession>
<dbReference type="SUPFAM" id="SSF55021">
    <property type="entry name" value="ACT-like"/>
    <property type="match status" value="1"/>
</dbReference>
<evidence type="ECO:0000256" key="6">
    <source>
        <dbReference type="ARBA" id="ARBA00023239"/>
    </source>
</evidence>
<evidence type="ECO:0000256" key="5">
    <source>
        <dbReference type="ARBA" id="ARBA00023222"/>
    </source>
</evidence>
<evidence type="ECO:0000259" key="9">
    <source>
        <dbReference type="PROSITE" id="PS51171"/>
    </source>
</evidence>
<sequence length="355" mass="38666">MPSSQPDTLDQLDLQLLRLIQQRRKHVKTLADAQSLPSVGQSNARLDQLLDVFCRDSTEASEKKSVQSLRQTLQHIDSYCRLGVGPGAVSFLGPKYSYSHLAAIKYFGDATPFAPVATIPAVFDAVHRGDAAGGLVPIENSTDGRVVDTLGMFARRHMQICGEVLLPIHHNLLASGRRDQITEIHSKPQALSQCRVWLAANFPAAALIEVGSTTTAAESAAQHAHIAAVASLPAGREYGLDVLNQNIEDNRENVTRFAVLGRDETHPTGKDKTSLLFQVEHQPGALAGAMSVFSQSQLNLTWIESFPLPGSRNEYLFFVEFSGHRGENRVATAIDQLGTITRRLEILGSYPVAVL</sequence>
<keyword evidence="12" id="KW-1185">Reference proteome</keyword>
<feature type="domain" description="ACT" evidence="10">
    <location>
        <begin position="274"/>
        <end position="351"/>
    </location>
</feature>
<dbReference type="InterPro" id="IPR045865">
    <property type="entry name" value="ACT-like_dom_sf"/>
</dbReference>